<name>A0AB73T9Y9_9FIRM</name>
<protein>
    <submittedName>
        <fullName evidence="7">Rod shape-determining protein MreB</fullName>
    </submittedName>
</protein>
<organism evidence="7 8">
    <name type="scientific">Murimonas intestini</name>
    <dbReference type="NCBI Taxonomy" id="1337051"/>
    <lineage>
        <taxon>Bacteria</taxon>
        <taxon>Bacillati</taxon>
        <taxon>Bacillota</taxon>
        <taxon>Clostridia</taxon>
        <taxon>Lachnospirales</taxon>
        <taxon>Lachnospiraceae</taxon>
        <taxon>Murimonas</taxon>
    </lineage>
</organism>
<dbReference type="Proteomes" id="UP000245412">
    <property type="component" value="Unassembled WGS sequence"/>
</dbReference>
<dbReference type="Pfam" id="PF06723">
    <property type="entry name" value="MreB_Mbl"/>
    <property type="match status" value="1"/>
</dbReference>
<evidence type="ECO:0000256" key="2">
    <source>
        <dbReference type="ARBA" id="ARBA00022490"/>
    </source>
</evidence>
<sequence length="340" mass="37560">MIFHSSYGIDLGTDTIKICDKNEKNFLCEKNMIAIRDKVNVIALGQKAFEMYEKTPMNVEAGSPMTGGAIADVKNAELVLTGLLKRCGGVFTGHPEIFMSVPTESSEVEKRAYYNVLNVRIRAKKVNLIDKGLADAIGIGMPVLEPEGNMVVNIGADTTEISVISDGKIIVGKMLKFGGRRLDEEICTMVRRRYNLHIGMKTSEYLKKSLAYLIRGEDREAAVYGINTISGLPRQEVIPALPVSAAILEAVDEILESLKNTLERTPPQLLEDIRRSGIYITGGVSEIPNLAEYFYKGVGIPVYNVVEPAFSTIRGLVRIMNQDELQKLTYSMKDFTGNTI</sequence>
<evidence type="ECO:0000256" key="1">
    <source>
        <dbReference type="ARBA" id="ARBA00004496"/>
    </source>
</evidence>
<dbReference type="GO" id="GO:0008360">
    <property type="term" value="P:regulation of cell shape"/>
    <property type="evidence" value="ECO:0007669"/>
    <property type="project" value="UniProtKB-KW"/>
</dbReference>
<dbReference type="PANTHER" id="PTHR42749">
    <property type="entry name" value="CELL SHAPE-DETERMINING PROTEIN MREB"/>
    <property type="match status" value="1"/>
</dbReference>
<keyword evidence="3" id="KW-0547">Nucleotide-binding</keyword>
<keyword evidence="8" id="KW-1185">Reference proteome</keyword>
<dbReference type="PANTHER" id="PTHR42749:SF1">
    <property type="entry name" value="CELL SHAPE-DETERMINING PROTEIN MREB"/>
    <property type="match status" value="1"/>
</dbReference>
<evidence type="ECO:0000313" key="7">
    <source>
        <dbReference type="EMBL" id="PWJ79067.1"/>
    </source>
</evidence>
<comment type="caution">
    <text evidence="7">The sequence shown here is derived from an EMBL/GenBank/DDBJ whole genome shotgun (WGS) entry which is preliminary data.</text>
</comment>
<dbReference type="GO" id="GO:0005737">
    <property type="term" value="C:cytoplasm"/>
    <property type="evidence" value="ECO:0007669"/>
    <property type="project" value="UniProtKB-SubCell"/>
</dbReference>
<comment type="similarity">
    <text evidence="6">Belongs to the FtsA/MreB family.</text>
</comment>
<dbReference type="Gene3D" id="3.30.420.40">
    <property type="match status" value="2"/>
</dbReference>
<dbReference type="GO" id="GO:0000902">
    <property type="term" value="P:cell morphogenesis"/>
    <property type="evidence" value="ECO:0007669"/>
    <property type="project" value="InterPro"/>
</dbReference>
<dbReference type="GO" id="GO:0005524">
    <property type="term" value="F:ATP binding"/>
    <property type="evidence" value="ECO:0007669"/>
    <property type="project" value="UniProtKB-KW"/>
</dbReference>
<reference evidence="7 8" key="1">
    <citation type="submission" date="2018-05" db="EMBL/GenBank/DDBJ databases">
        <authorList>
            <person name="Goeker M."/>
            <person name="Huntemann M."/>
            <person name="Clum A."/>
            <person name="Pillay M."/>
            <person name="Palaniappan K."/>
            <person name="Varghese N."/>
            <person name="Mikhailova N."/>
            <person name="Stamatis D."/>
            <person name="Reddy T."/>
            <person name="Daum C."/>
            <person name="Shapiro N."/>
            <person name="Ivanova N."/>
            <person name="Kyrpides N."/>
            <person name="Woyke T."/>
        </authorList>
    </citation>
    <scope>NUCLEOTIDE SEQUENCE [LARGE SCALE GENOMIC DNA]</scope>
    <source>
        <strain evidence="7 8">DSM 26524</strain>
    </source>
</reference>
<evidence type="ECO:0000256" key="6">
    <source>
        <dbReference type="ARBA" id="ARBA00023458"/>
    </source>
</evidence>
<evidence type="ECO:0000256" key="3">
    <source>
        <dbReference type="ARBA" id="ARBA00022741"/>
    </source>
</evidence>
<dbReference type="InterPro" id="IPR043129">
    <property type="entry name" value="ATPase_NBD"/>
</dbReference>
<comment type="subcellular location">
    <subcellularLocation>
        <location evidence="1">Cytoplasm</location>
    </subcellularLocation>
</comment>
<keyword evidence="2" id="KW-0963">Cytoplasm</keyword>
<dbReference type="InterPro" id="IPR056546">
    <property type="entry name" value="MreB_MamK-like"/>
</dbReference>
<dbReference type="InterPro" id="IPR004753">
    <property type="entry name" value="MreB"/>
</dbReference>
<dbReference type="RefSeq" id="WP_109624490.1">
    <property type="nucleotide sequence ID" value="NZ_CABJAT010000001.1"/>
</dbReference>
<dbReference type="EMBL" id="QGGY01000001">
    <property type="protein sequence ID" value="PWJ79067.1"/>
    <property type="molecule type" value="Genomic_DNA"/>
</dbReference>
<dbReference type="AlphaFoldDB" id="A0AB73T9Y9"/>
<accession>A0AB73T9Y9</accession>
<evidence type="ECO:0000256" key="4">
    <source>
        <dbReference type="ARBA" id="ARBA00022840"/>
    </source>
</evidence>
<gene>
    <name evidence="7" type="ORF">C7383_101444</name>
</gene>
<dbReference type="SUPFAM" id="SSF53067">
    <property type="entry name" value="Actin-like ATPase domain"/>
    <property type="match status" value="2"/>
</dbReference>
<proteinExistence type="inferred from homology"/>
<keyword evidence="4" id="KW-0067">ATP-binding</keyword>
<keyword evidence="5" id="KW-0133">Cell shape</keyword>
<evidence type="ECO:0000256" key="5">
    <source>
        <dbReference type="ARBA" id="ARBA00022960"/>
    </source>
</evidence>
<dbReference type="PRINTS" id="PR01652">
    <property type="entry name" value="SHAPEPROTEIN"/>
</dbReference>
<evidence type="ECO:0000313" key="8">
    <source>
        <dbReference type="Proteomes" id="UP000245412"/>
    </source>
</evidence>